<evidence type="ECO:0000259" key="6">
    <source>
        <dbReference type="PROSITE" id="PS51705"/>
    </source>
</evidence>
<evidence type="ECO:0000313" key="8">
    <source>
        <dbReference type="Proteomes" id="UP001225316"/>
    </source>
</evidence>
<dbReference type="Pfam" id="PF13167">
    <property type="entry name" value="GTP-bdg_N"/>
    <property type="match status" value="1"/>
</dbReference>
<accession>A0ABU1ARW6</accession>
<protein>
    <recommendedName>
        <fullName evidence="5">GTPase HflX</fullName>
    </recommendedName>
    <alternativeName>
        <fullName evidence="5">GTP-binding protein HflX</fullName>
    </alternativeName>
</protein>
<dbReference type="HAMAP" id="MF_00900">
    <property type="entry name" value="GTPase_HflX"/>
    <property type="match status" value="1"/>
</dbReference>
<dbReference type="PIRSF" id="PIRSF006809">
    <property type="entry name" value="GTP-binding_hflX_prd"/>
    <property type="match status" value="1"/>
</dbReference>
<comment type="function">
    <text evidence="5">GTPase that associates with the 50S ribosomal subunit and may have a role during protein synthesis or ribosome biogenesis.</text>
</comment>
<dbReference type="NCBIfam" id="TIGR03156">
    <property type="entry name" value="GTP_HflX"/>
    <property type="match status" value="1"/>
</dbReference>
<dbReference type="InterPro" id="IPR027417">
    <property type="entry name" value="P-loop_NTPase"/>
</dbReference>
<gene>
    <name evidence="5 7" type="primary">hflX</name>
    <name evidence="7" type="ORF">QEH52_05225</name>
</gene>
<comment type="similarity">
    <text evidence="5">Belongs to the TRAFAC class OBG-HflX-like GTPase superfamily. HflX GTPase family.</text>
</comment>
<keyword evidence="1" id="KW-0479">Metal-binding</keyword>
<keyword evidence="2 5" id="KW-0547">Nucleotide-binding</keyword>
<name>A0ABU1ARW6_9BACT</name>
<dbReference type="Gene3D" id="3.40.50.11060">
    <property type="entry name" value="GTPase HflX, N-terminal domain"/>
    <property type="match status" value="1"/>
</dbReference>
<dbReference type="Gene3D" id="3.40.50.300">
    <property type="entry name" value="P-loop containing nucleotide triphosphate hydrolases"/>
    <property type="match status" value="1"/>
</dbReference>
<dbReference type="PROSITE" id="PS51705">
    <property type="entry name" value="G_HFLX"/>
    <property type="match status" value="1"/>
</dbReference>
<comment type="subcellular location">
    <subcellularLocation>
        <location evidence="5">Cytoplasm</location>
    </subcellularLocation>
    <text evidence="5">May associate with membranes.</text>
</comment>
<dbReference type="EMBL" id="JARXHW010000008">
    <property type="protein sequence ID" value="MDQ8206899.1"/>
    <property type="molecule type" value="Genomic_DNA"/>
</dbReference>
<dbReference type="Proteomes" id="UP001225316">
    <property type="component" value="Unassembled WGS sequence"/>
</dbReference>
<dbReference type="RefSeq" id="WP_308949037.1">
    <property type="nucleotide sequence ID" value="NZ_JARXHW010000008.1"/>
</dbReference>
<organism evidence="7 8">
    <name type="scientific">Thalassobacterium maritimum</name>
    <dbReference type="NCBI Taxonomy" id="3041265"/>
    <lineage>
        <taxon>Bacteria</taxon>
        <taxon>Pseudomonadati</taxon>
        <taxon>Verrucomicrobiota</taxon>
        <taxon>Opitutia</taxon>
        <taxon>Puniceicoccales</taxon>
        <taxon>Coraliomargaritaceae</taxon>
        <taxon>Thalassobacterium</taxon>
    </lineage>
</organism>
<dbReference type="InterPro" id="IPR016496">
    <property type="entry name" value="GTPase_HflX"/>
</dbReference>
<keyword evidence="3" id="KW-0460">Magnesium</keyword>
<dbReference type="InterPro" id="IPR006073">
    <property type="entry name" value="GTP-bd"/>
</dbReference>
<proteinExistence type="inferred from homology"/>
<evidence type="ECO:0000256" key="2">
    <source>
        <dbReference type="ARBA" id="ARBA00022741"/>
    </source>
</evidence>
<reference evidence="7 8" key="1">
    <citation type="submission" date="2023-04" db="EMBL/GenBank/DDBJ databases">
        <title>A novel bacteria isolated from coastal sediment.</title>
        <authorList>
            <person name="Liu X.-J."/>
            <person name="Du Z.-J."/>
        </authorList>
    </citation>
    <scope>NUCLEOTIDE SEQUENCE [LARGE SCALE GENOMIC DNA]</scope>
    <source>
        <strain evidence="7 8">SDUM461003</strain>
    </source>
</reference>
<dbReference type="InterPro" id="IPR030394">
    <property type="entry name" value="G_HFLX_dom"/>
</dbReference>
<dbReference type="PANTHER" id="PTHR10229">
    <property type="entry name" value="GTP-BINDING PROTEIN HFLX"/>
    <property type="match status" value="1"/>
</dbReference>
<keyword evidence="5" id="KW-0963">Cytoplasm</keyword>
<dbReference type="Pfam" id="PF01926">
    <property type="entry name" value="MMR_HSR1"/>
    <property type="match status" value="1"/>
</dbReference>
<feature type="domain" description="Hflx-type G" evidence="6">
    <location>
        <begin position="207"/>
        <end position="374"/>
    </location>
</feature>
<evidence type="ECO:0000256" key="5">
    <source>
        <dbReference type="HAMAP-Rule" id="MF_00900"/>
    </source>
</evidence>
<evidence type="ECO:0000256" key="1">
    <source>
        <dbReference type="ARBA" id="ARBA00022723"/>
    </source>
</evidence>
<dbReference type="PANTHER" id="PTHR10229:SF0">
    <property type="entry name" value="GTP-BINDING PROTEIN 6-RELATED"/>
    <property type="match status" value="1"/>
</dbReference>
<dbReference type="Gene3D" id="6.10.250.2860">
    <property type="match status" value="1"/>
</dbReference>
<evidence type="ECO:0000256" key="4">
    <source>
        <dbReference type="ARBA" id="ARBA00023134"/>
    </source>
</evidence>
<evidence type="ECO:0000256" key="3">
    <source>
        <dbReference type="ARBA" id="ARBA00022842"/>
    </source>
</evidence>
<comment type="subunit">
    <text evidence="5">Monomer. Associates with the 50S ribosomal subunit.</text>
</comment>
<evidence type="ECO:0000313" key="7">
    <source>
        <dbReference type="EMBL" id="MDQ8206899.1"/>
    </source>
</evidence>
<keyword evidence="4 5" id="KW-0342">GTP-binding</keyword>
<comment type="caution">
    <text evidence="7">The sequence shown here is derived from an EMBL/GenBank/DDBJ whole genome shotgun (WGS) entry which is preliminary data.</text>
</comment>
<dbReference type="InterPro" id="IPR025121">
    <property type="entry name" value="GTPase_HflX_N"/>
</dbReference>
<sequence>MHDVKERPTVVERAMLIGVTLPDDTSSNTRSLLDELRELVDTVGFGIMHERMVAIRKPQAKLLVGSGKAQELVDEAKAYDCDVIIFDNELTPAQQRNWEALAEGKILVIDRQEVILDIFGDRAQTKEAVLQVELARLEHNLPRLKSAWTHLSRQRGGGSMQRDAGETQLELDQRMVRTQITRVKRELESVIQHRETQRKKRMTVPVPTCAIVGYTNAGKSSLLNKLTNSDILAEDKLFATLDPTSRRCPLPSGQPLVITDTVGFVRNLPHRLVDAFKATLEEAIVSNFLIHVLDVNSPEVDSHAETTMSVLKELGTKEDKKIITVFNKIDALWDDETKHDLALRYPEALFISAHTGEGIEALQEKMEAIVEADFAQLRLLIPHERYDLVARLHREGGVRKEEARDDGFYLVASIPERMLSTIQPYVMHDSDG</sequence>
<dbReference type="InterPro" id="IPR032305">
    <property type="entry name" value="GTP-bd_M"/>
</dbReference>
<dbReference type="CDD" id="cd01878">
    <property type="entry name" value="HflX"/>
    <property type="match status" value="1"/>
</dbReference>
<dbReference type="InterPro" id="IPR042108">
    <property type="entry name" value="GTPase_HflX_N_sf"/>
</dbReference>
<keyword evidence="8" id="KW-1185">Reference proteome</keyword>
<dbReference type="SUPFAM" id="SSF52540">
    <property type="entry name" value="P-loop containing nucleoside triphosphate hydrolases"/>
    <property type="match status" value="1"/>
</dbReference>
<dbReference type="Pfam" id="PF16360">
    <property type="entry name" value="GTP-bdg_M"/>
    <property type="match status" value="1"/>
</dbReference>